<name>A0AAX4KSE4_9TREE</name>
<evidence type="ECO:0000313" key="1">
    <source>
        <dbReference type="EMBL" id="WWD09162.1"/>
    </source>
</evidence>
<organism evidence="1 2">
    <name type="scientific">Kwoniella europaea PYCC6329</name>
    <dbReference type="NCBI Taxonomy" id="1423913"/>
    <lineage>
        <taxon>Eukaryota</taxon>
        <taxon>Fungi</taxon>
        <taxon>Dikarya</taxon>
        <taxon>Basidiomycota</taxon>
        <taxon>Agaricomycotina</taxon>
        <taxon>Tremellomycetes</taxon>
        <taxon>Tremellales</taxon>
        <taxon>Cryptococcaceae</taxon>
        <taxon>Kwoniella</taxon>
    </lineage>
</organism>
<dbReference type="RefSeq" id="XP_066087129.1">
    <property type="nucleotide sequence ID" value="XM_066231032.1"/>
</dbReference>
<proteinExistence type="predicted"/>
<dbReference type="KEGG" id="ker:91106085"/>
<reference evidence="1 2" key="1">
    <citation type="submission" date="2024-01" db="EMBL/GenBank/DDBJ databases">
        <title>Comparative genomics of Cryptococcus and Kwoniella reveals pathogenesis evolution and contrasting modes of karyotype evolution via chromosome fusion or intercentromeric recombination.</title>
        <authorList>
            <person name="Coelho M.A."/>
            <person name="David-Palma M."/>
            <person name="Shea T."/>
            <person name="Bowers K."/>
            <person name="McGinley-Smith S."/>
            <person name="Mohammad A.W."/>
            <person name="Gnirke A."/>
            <person name="Yurkov A.M."/>
            <person name="Nowrousian M."/>
            <person name="Sun S."/>
            <person name="Cuomo C.A."/>
            <person name="Heitman J."/>
        </authorList>
    </citation>
    <scope>NUCLEOTIDE SEQUENCE [LARGE SCALE GENOMIC DNA]</scope>
    <source>
        <strain evidence="1 2">PYCC6329</strain>
    </source>
</reference>
<gene>
    <name evidence="1" type="ORF">V865_007284</name>
</gene>
<dbReference type="Proteomes" id="UP001358614">
    <property type="component" value="Chromosome 2"/>
</dbReference>
<dbReference type="GeneID" id="91106085"/>
<dbReference type="EMBL" id="CP144090">
    <property type="protein sequence ID" value="WWD09162.1"/>
    <property type="molecule type" value="Genomic_DNA"/>
</dbReference>
<dbReference type="AlphaFoldDB" id="A0AAX4KSE4"/>
<accession>A0AAX4KSE4</accession>
<sequence>MIKDDCTAWTHFDCRWSKDKDADRDRDVPYDQGNLWNYDDPQDIIRISNLLQRHKIQLELSKCFTRAPTSHVSGSGIVNGCCKQEMIDAPKFEGIDWTNKKPREMTIRALQTFSGSETIKPCWLKTINETSMDDDDIDRYVENMTNGEFIVNITKDDEELTEVLQWSISLINSLPFRKYDEKEGEEDDERVHPLSEFELICETKPTPGTRNYKNGSYSFEVRIDQDQSSSRRTDDFEGYWRSNRIYIKDNRLWLLDKE</sequence>
<keyword evidence="2" id="KW-1185">Reference proteome</keyword>
<protein>
    <submittedName>
        <fullName evidence="1">Uncharacterized protein</fullName>
    </submittedName>
</protein>
<evidence type="ECO:0000313" key="2">
    <source>
        <dbReference type="Proteomes" id="UP001358614"/>
    </source>
</evidence>